<organism evidence="1 2">
    <name type="scientific">Symbiodinium necroappetens</name>
    <dbReference type="NCBI Taxonomy" id="1628268"/>
    <lineage>
        <taxon>Eukaryota</taxon>
        <taxon>Sar</taxon>
        <taxon>Alveolata</taxon>
        <taxon>Dinophyceae</taxon>
        <taxon>Suessiales</taxon>
        <taxon>Symbiodiniaceae</taxon>
        <taxon>Symbiodinium</taxon>
    </lineage>
</organism>
<sequence length="317" mass="34928">DVQYFPSSLSSFTPNTSRVARIPLTSGSDFLDPDSIKVGFRVQNNDGTLALQPALVDPACFVKRVQLFANGQRVEDVQEYGRCMCLYSCLKPKEWWDNRGVEGFHTQNDIFTRPEIIPATRYRDVLMAPSLLGLFKAGKMLPPELNLVLEIEFAPPAEAVRPGDAGSVDYEIQNVRVLASQVTLDSALVESFRRVSSIPGAATSHNVTVARAFTKLLGAFVTFYNSTSAEGPVRDLRNPSQTEGVEGTMESQMQLGSLQYPHNPMSSTAEHFHFLSSGDLARFSFKNLAADAVDRIYLHLLSYQVVTLSGARVSVLD</sequence>
<gene>
    <name evidence="1" type="ORF">SNEC2469_LOCUS29507</name>
</gene>
<keyword evidence="2" id="KW-1185">Reference proteome</keyword>
<evidence type="ECO:0000313" key="1">
    <source>
        <dbReference type="EMBL" id="CAE7889443.1"/>
    </source>
</evidence>
<name>A0A813B1F2_9DINO</name>
<reference evidence="1" key="1">
    <citation type="submission" date="2021-02" db="EMBL/GenBank/DDBJ databases">
        <authorList>
            <person name="Dougan E. K."/>
            <person name="Rhodes N."/>
            <person name="Thang M."/>
            <person name="Chan C."/>
        </authorList>
    </citation>
    <scope>NUCLEOTIDE SEQUENCE</scope>
</reference>
<dbReference type="Proteomes" id="UP000601435">
    <property type="component" value="Unassembled WGS sequence"/>
</dbReference>
<dbReference type="EMBL" id="CAJNJA010066516">
    <property type="protein sequence ID" value="CAE7889443.1"/>
    <property type="molecule type" value="Genomic_DNA"/>
</dbReference>
<evidence type="ECO:0000313" key="2">
    <source>
        <dbReference type="Proteomes" id="UP000601435"/>
    </source>
</evidence>
<protein>
    <submittedName>
        <fullName evidence="1">Uncharacterized protein</fullName>
    </submittedName>
</protein>
<feature type="non-terminal residue" evidence="1">
    <location>
        <position position="1"/>
    </location>
</feature>
<dbReference type="AlphaFoldDB" id="A0A813B1F2"/>
<comment type="caution">
    <text evidence="1">The sequence shown here is derived from an EMBL/GenBank/DDBJ whole genome shotgun (WGS) entry which is preliminary data.</text>
</comment>
<proteinExistence type="predicted"/>
<dbReference type="OrthoDB" id="435255at2759"/>
<feature type="non-terminal residue" evidence="1">
    <location>
        <position position="317"/>
    </location>
</feature>
<accession>A0A813B1F2</accession>